<feature type="domain" description="N-acetyltransferase" evidence="2">
    <location>
        <begin position="145"/>
        <end position="301"/>
    </location>
</feature>
<dbReference type="SUPFAM" id="SSF46785">
    <property type="entry name" value="Winged helix' DNA-binding domain"/>
    <property type="match status" value="1"/>
</dbReference>
<evidence type="ECO:0000313" key="3">
    <source>
        <dbReference type="EMBL" id="AOH84252.1"/>
    </source>
</evidence>
<dbReference type="Pfam" id="PF01047">
    <property type="entry name" value="MarR"/>
    <property type="match status" value="1"/>
</dbReference>
<name>A0A1B3Z9Z0_9SPHN</name>
<keyword evidence="1" id="KW-0808">Transferase</keyword>
<dbReference type="STRING" id="1560345.AWL63_09985"/>
<dbReference type="InterPro" id="IPR036388">
    <property type="entry name" value="WH-like_DNA-bd_sf"/>
</dbReference>
<dbReference type="OrthoDB" id="273614at2"/>
<dbReference type="AlphaFoldDB" id="A0A1B3Z9Z0"/>
<keyword evidence="4" id="KW-1185">Reference proteome</keyword>
<dbReference type="Gene3D" id="3.40.630.30">
    <property type="match status" value="1"/>
</dbReference>
<proteinExistence type="predicted"/>
<evidence type="ECO:0000256" key="1">
    <source>
        <dbReference type="ARBA" id="ARBA00022679"/>
    </source>
</evidence>
<dbReference type="GO" id="GO:0008080">
    <property type="term" value="F:N-acetyltransferase activity"/>
    <property type="evidence" value="ECO:0007669"/>
    <property type="project" value="InterPro"/>
</dbReference>
<reference evidence="3 4" key="1">
    <citation type="submission" date="2016-01" db="EMBL/GenBank/DDBJ databases">
        <title>Complete genome and mega plasmid sequence of Sphingomonas panacis DCY99 elicits systemic resistance in rice to Xanthomonas oryzae.</title>
        <authorList>
            <person name="Kim Y.J."/>
            <person name="Yang D.C."/>
            <person name="Sing P."/>
        </authorList>
    </citation>
    <scope>NUCLEOTIDE SEQUENCE [LARGE SCALE GENOMIC DNA]</scope>
    <source>
        <strain evidence="3 4">DCY99</strain>
    </source>
</reference>
<organism evidence="3 4">
    <name type="scientific">Sphingomonas panacis</name>
    <dbReference type="NCBI Taxonomy" id="1560345"/>
    <lineage>
        <taxon>Bacteria</taxon>
        <taxon>Pseudomonadati</taxon>
        <taxon>Pseudomonadota</taxon>
        <taxon>Alphaproteobacteria</taxon>
        <taxon>Sphingomonadales</taxon>
        <taxon>Sphingomonadaceae</taxon>
        <taxon>Sphingomonas</taxon>
    </lineage>
</organism>
<dbReference type="InterPro" id="IPR000835">
    <property type="entry name" value="HTH_MarR-typ"/>
</dbReference>
<accession>A0A1B3Z9Z0</accession>
<dbReference type="RefSeq" id="WP_069204817.1">
    <property type="nucleotide sequence ID" value="NZ_CP014168.1"/>
</dbReference>
<dbReference type="PROSITE" id="PS51186">
    <property type="entry name" value="GNAT"/>
    <property type="match status" value="1"/>
</dbReference>
<dbReference type="PANTHER" id="PTHR13947:SF37">
    <property type="entry name" value="LD18367P"/>
    <property type="match status" value="1"/>
</dbReference>
<gene>
    <name evidence="3" type="ORF">AWL63_09985</name>
</gene>
<dbReference type="EMBL" id="CP014168">
    <property type="protein sequence ID" value="AOH84252.1"/>
    <property type="molecule type" value="Genomic_DNA"/>
</dbReference>
<dbReference type="Proteomes" id="UP000094256">
    <property type="component" value="Chromosome"/>
</dbReference>
<dbReference type="SUPFAM" id="SSF55729">
    <property type="entry name" value="Acyl-CoA N-acyltransferases (Nat)"/>
    <property type="match status" value="1"/>
</dbReference>
<protein>
    <submittedName>
        <fullName evidence="3">MarR family transcriptional regulator</fullName>
    </submittedName>
</protein>
<dbReference type="InterPro" id="IPR016181">
    <property type="entry name" value="Acyl_CoA_acyltransferase"/>
</dbReference>
<dbReference type="InterPro" id="IPR036390">
    <property type="entry name" value="WH_DNA-bd_sf"/>
</dbReference>
<dbReference type="InterPro" id="IPR050769">
    <property type="entry name" value="NAT_camello-type"/>
</dbReference>
<sequence>MDDTLLALRAFNRFHTQFVVGLDAQYLGTPLTLTEARLLYEIGTRGEALAVELQSFLALDPGYASRLLRRFEAEGWIVRGRGSDARQRPVALSEAGQALLADLDTRQRAVLEDRLKPLGDADRRVLVGALDTARGLLSGEERAGYTIRTHRPGDMGMVTARQAILYAEQFGWGAPMEALLGEVTAAFLRSFDPARERCWIAECGGTIAGSIFATDGGGGVAKLRLLYVEPHARGLGIANDLVSRCIAFAREAGYTRMTLWTHTILESARRIYAAHGFRIVATATHTDFGEPVAGETWELAL</sequence>
<evidence type="ECO:0000259" key="2">
    <source>
        <dbReference type="PROSITE" id="PS51186"/>
    </source>
</evidence>
<dbReference type="PANTHER" id="PTHR13947">
    <property type="entry name" value="GNAT FAMILY N-ACETYLTRANSFERASE"/>
    <property type="match status" value="1"/>
</dbReference>
<dbReference type="Pfam" id="PF00583">
    <property type="entry name" value="Acetyltransf_1"/>
    <property type="match status" value="1"/>
</dbReference>
<dbReference type="SMART" id="SM00347">
    <property type="entry name" value="HTH_MARR"/>
    <property type="match status" value="1"/>
</dbReference>
<dbReference type="Gene3D" id="1.10.10.10">
    <property type="entry name" value="Winged helix-like DNA-binding domain superfamily/Winged helix DNA-binding domain"/>
    <property type="match status" value="1"/>
</dbReference>
<dbReference type="KEGG" id="span:AWL63_09985"/>
<evidence type="ECO:0000313" key="4">
    <source>
        <dbReference type="Proteomes" id="UP000094256"/>
    </source>
</evidence>
<dbReference type="GO" id="GO:0003700">
    <property type="term" value="F:DNA-binding transcription factor activity"/>
    <property type="evidence" value="ECO:0007669"/>
    <property type="project" value="InterPro"/>
</dbReference>
<dbReference type="InterPro" id="IPR000182">
    <property type="entry name" value="GNAT_dom"/>
</dbReference>
<dbReference type="CDD" id="cd04301">
    <property type="entry name" value="NAT_SF"/>
    <property type="match status" value="1"/>
</dbReference>